<comment type="caution">
    <text evidence="7">The sequence shown here is derived from an EMBL/GenBank/DDBJ whole genome shotgun (WGS) entry which is preliminary data.</text>
</comment>
<keyword evidence="5" id="KW-1133">Transmembrane helix</keyword>
<dbReference type="SUPFAM" id="SSF52743">
    <property type="entry name" value="Subtilisin-like"/>
    <property type="match status" value="1"/>
</dbReference>
<sequence>MKKTKTKYYGITIIFLIFTTIFGLNHFLINSTKTDDNTQFNTGLDDLQSSNARLSNDEISFLTWKDEISRADQNENGIDDKFEVRLKLLSEYGFIEDDLDNKRVNSYVEDIFDDIFKIKNRKTDKFSIDDIPIIISFPKGDYSSFSFLFEELGGKIKATYKAAINGFAGSVSYDVLNVFSNSLRQSNIPFFIEEDKVYEAQLYYAGRNMNLRPYVWNTLSYDGDEYSSIAIIDTGIDDSHNFSTPGYSDANFNYKIVGWRDEVSGEISPYDDNGHGSHVSGIATGEGSPAYDGSGRTVATAAYEFDYTGYLVVSGLYEYNWARFNVTDPGLIELFSEFDDFTPGSDDVDFWAYLYYGETIVDSYEVNSDSWSYRLNYTATTSSLGEYSFRFIMNLVDNTGDGYVSDFNIRFRSEMHWPFNPPLFGSGDQWKGVAPDAHLVGVKVLDQYGSGWTSDIINGINWVITNRTVYNITTMSLSLGGGSGDTSLISAVNNAVENGIVTVVAAGNDGPGGNNIGSPGDADNVISVAAMSINDEITDYSSQGGFSYTTNTIKPDITAPGGSFYNLQMFSTDTNDNDAYGAYPSDGYTNDMMGAQGTSMATPAVAGAANLLIEAMGGHQSWGYTGTEAKRVKALLLMSATETYPLSRETFGGTFSPELNRGGKDVHEGYGRLNIDVAIEAYTQELTLGSQQNAWITSSSNNPFDKHGLGCYVNLNDGKSYNFTLDVPVGADYDLHLYSNNPSSIGEPIMVASSTSSGLGTDETILYAATETGKYYLIAKAISGEGNAVISVNTAPNAPYSPIPSNGATGVSVNPTLSINVSDPDGDTLDVYFYDGSDALIGTNMSISSGGTASFSWSGLSGNTYYEWYVIVSDGISNTTSSTWNFTTVNTAPDAPTNPIPADGATGVSTDPTLSINVSDPDGDTLDVYFYDGSDALIGTNMSISSGGTASFSWSGLSGNTYYEWYVIVSDGISNTTSSTWNFTTVNTAPDAPTNP</sequence>
<dbReference type="PANTHER" id="PTHR43806">
    <property type="entry name" value="PEPTIDASE S8"/>
    <property type="match status" value="1"/>
</dbReference>
<feature type="domain" description="Peptidase S8/S53" evidence="6">
    <location>
        <begin position="228"/>
        <end position="291"/>
    </location>
</feature>
<feature type="non-terminal residue" evidence="7">
    <location>
        <position position="996"/>
    </location>
</feature>
<dbReference type="InterPro" id="IPR036852">
    <property type="entry name" value="Peptidase_S8/S53_dom_sf"/>
</dbReference>
<accession>A0A0F9N7E2</accession>
<dbReference type="PRINTS" id="PR00723">
    <property type="entry name" value="SUBTILISIN"/>
</dbReference>
<keyword evidence="3" id="KW-0378">Hydrolase</keyword>
<proteinExistence type="inferred from homology"/>
<evidence type="ECO:0000256" key="5">
    <source>
        <dbReference type="SAM" id="Phobius"/>
    </source>
</evidence>
<dbReference type="GO" id="GO:0004252">
    <property type="term" value="F:serine-type endopeptidase activity"/>
    <property type="evidence" value="ECO:0007669"/>
    <property type="project" value="InterPro"/>
</dbReference>
<protein>
    <recommendedName>
        <fullName evidence="6">Peptidase S8/S53 domain-containing protein</fullName>
    </recommendedName>
</protein>
<reference evidence="7" key="1">
    <citation type="journal article" date="2015" name="Nature">
        <title>Complex archaea that bridge the gap between prokaryotes and eukaryotes.</title>
        <authorList>
            <person name="Spang A."/>
            <person name="Saw J.H."/>
            <person name="Jorgensen S.L."/>
            <person name="Zaremba-Niedzwiedzka K."/>
            <person name="Martijn J."/>
            <person name="Lind A.E."/>
            <person name="van Eijk R."/>
            <person name="Schleper C."/>
            <person name="Guy L."/>
            <person name="Ettema T.J."/>
        </authorList>
    </citation>
    <scope>NUCLEOTIDE SEQUENCE</scope>
</reference>
<dbReference type="PANTHER" id="PTHR43806:SF65">
    <property type="entry name" value="SERINE PROTEASE APRX"/>
    <property type="match status" value="1"/>
</dbReference>
<dbReference type="InterPro" id="IPR050131">
    <property type="entry name" value="Peptidase_S8_subtilisin-like"/>
</dbReference>
<keyword evidence="4" id="KW-0720">Serine protease</keyword>
<dbReference type="PROSITE" id="PS00136">
    <property type="entry name" value="SUBTILASE_ASP"/>
    <property type="match status" value="1"/>
</dbReference>
<gene>
    <name evidence="7" type="ORF">LCGC14_1063560</name>
</gene>
<name>A0A0F9N7E2_9ZZZZ</name>
<feature type="domain" description="Peptidase S8/S53" evidence="6">
    <location>
        <begin position="428"/>
        <end position="652"/>
    </location>
</feature>
<dbReference type="PROSITE" id="PS00137">
    <property type="entry name" value="SUBTILASE_HIS"/>
    <property type="match status" value="1"/>
</dbReference>
<dbReference type="PROSITE" id="PS00138">
    <property type="entry name" value="SUBTILASE_SER"/>
    <property type="match status" value="1"/>
</dbReference>
<evidence type="ECO:0000256" key="2">
    <source>
        <dbReference type="ARBA" id="ARBA00022670"/>
    </source>
</evidence>
<dbReference type="EMBL" id="LAZR01004529">
    <property type="protein sequence ID" value="KKN07777.1"/>
    <property type="molecule type" value="Genomic_DNA"/>
</dbReference>
<keyword evidence="5" id="KW-0472">Membrane</keyword>
<evidence type="ECO:0000256" key="4">
    <source>
        <dbReference type="ARBA" id="ARBA00022825"/>
    </source>
</evidence>
<dbReference type="Gene3D" id="2.60.40.10">
    <property type="entry name" value="Immunoglobulins"/>
    <property type="match status" value="1"/>
</dbReference>
<evidence type="ECO:0000313" key="7">
    <source>
        <dbReference type="EMBL" id="KKN07777.1"/>
    </source>
</evidence>
<dbReference type="InterPro" id="IPR015500">
    <property type="entry name" value="Peptidase_S8_subtilisin-rel"/>
</dbReference>
<dbReference type="InterPro" id="IPR023828">
    <property type="entry name" value="Peptidase_S8_Ser-AS"/>
</dbReference>
<keyword evidence="5" id="KW-0812">Transmembrane</keyword>
<comment type="similarity">
    <text evidence="1">Belongs to the peptidase S8 family.</text>
</comment>
<evidence type="ECO:0000256" key="3">
    <source>
        <dbReference type="ARBA" id="ARBA00022801"/>
    </source>
</evidence>
<dbReference type="InterPro" id="IPR000209">
    <property type="entry name" value="Peptidase_S8/S53_dom"/>
</dbReference>
<dbReference type="Gene3D" id="3.40.50.200">
    <property type="entry name" value="Peptidase S8/S53 domain"/>
    <property type="match status" value="2"/>
</dbReference>
<evidence type="ECO:0000259" key="6">
    <source>
        <dbReference type="Pfam" id="PF00082"/>
    </source>
</evidence>
<dbReference type="Gene3D" id="3.30.70.80">
    <property type="entry name" value="Peptidase S8 propeptide/proteinase inhibitor I9"/>
    <property type="match status" value="1"/>
</dbReference>
<evidence type="ECO:0000256" key="1">
    <source>
        <dbReference type="ARBA" id="ARBA00011073"/>
    </source>
</evidence>
<dbReference type="InterPro" id="IPR022398">
    <property type="entry name" value="Peptidase_S8_His-AS"/>
</dbReference>
<organism evidence="7">
    <name type="scientific">marine sediment metagenome</name>
    <dbReference type="NCBI Taxonomy" id="412755"/>
    <lineage>
        <taxon>unclassified sequences</taxon>
        <taxon>metagenomes</taxon>
        <taxon>ecological metagenomes</taxon>
    </lineage>
</organism>
<dbReference type="InterPro" id="IPR013783">
    <property type="entry name" value="Ig-like_fold"/>
</dbReference>
<dbReference type="Pfam" id="PF00082">
    <property type="entry name" value="Peptidase_S8"/>
    <property type="match status" value="2"/>
</dbReference>
<feature type="transmembrane region" description="Helical" evidence="5">
    <location>
        <begin position="7"/>
        <end position="29"/>
    </location>
</feature>
<dbReference type="InterPro" id="IPR023827">
    <property type="entry name" value="Peptidase_S8_Asp-AS"/>
</dbReference>
<keyword evidence="2" id="KW-0645">Protease</keyword>
<dbReference type="InterPro" id="IPR037045">
    <property type="entry name" value="S8pro/Inhibitor_I9_sf"/>
</dbReference>
<dbReference type="PROSITE" id="PS51892">
    <property type="entry name" value="SUBTILASE"/>
    <property type="match status" value="1"/>
</dbReference>
<dbReference type="AlphaFoldDB" id="A0A0F9N7E2"/>
<dbReference type="GO" id="GO:0006508">
    <property type="term" value="P:proteolysis"/>
    <property type="evidence" value="ECO:0007669"/>
    <property type="project" value="UniProtKB-KW"/>
</dbReference>